<feature type="transmembrane region" description="Helical" evidence="1">
    <location>
        <begin position="94"/>
        <end position="121"/>
    </location>
</feature>
<keyword evidence="1" id="KW-0812">Transmembrane</keyword>
<comment type="caution">
    <text evidence="2">The sequence shown here is derived from an EMBL/GenBank/DDBJ whole genome shotgun (WGS) entry which is preliminary data.</text>
</comment>
<proteinExistence type="predicted"/>
<gene>
    <name evidence="2" type="ORF">H8S45_05310</name>
</gene>
<reference evidence="2" key="1">
    <citation type="submission" date="2020-08" db="EMBL/GenBank/DDBJ databases">
        <title>Genome public.</title>
        <authorList>
            <person name="Liu C."/>
            <person name="Sun Q."/>
        </authorList>
    </citation>
    <scope>NUCLEOTIDE SEQUENCE</scope>
    <source>
        <strain evidence="2">NSJ-28</strain>
    </source>
</reference>
<keyword evidence="3" id="KW-1185">Reference proteome</keyword>
<accession>A0A923RY06</accession>
<dbReference type="Proteomes" id="UP000606499">
    <property type="component" value="Unassembled WGS sequence"/>
</dbReference>
<organism evidence="2 3">
    <name type="scientific">Agathobaculum faecis</name>
    <dbReference type="NCBI Taxonomy" id="2763013"/>
    <lineage>
        <taxon>Bacteria</taxon>
        <taxon>Bacillati</taxon>
        <taxon>Bacillota</taxon>
        <taxon>Clostridia</taxon>
        <taxon>Eubacteriales</taxon>
        <taxon>Butyricicoccaceae</taxon>
        <taxon>Agathobaculum</taxon>
    </lineage>
</organism>
<feature type="transmembrane region" description="Helical" evidence="1">
    <location>
        <begin position="127"/>
        <end position="152"/>
    </location>
</feature>
<dbReference type="Pfam" id="PF20563">
    <property type="entry name" value="DUF6773"/>
    <property type="match status" value="1"/>
</dbReference>
<protein>
    <submittedName>
        <fullName evidence="2">Uncharacterized protein</fullName>
    </submittedName>
</protein>
<evidence type="ECO:0000256" key="1">
    <source>
        <dbReference type="SAM" id="Phobius"/>
    </source>
</evidence>
<sequence>MKLIRKAKDERVVAEINRIYKVGFYFLTAGILADLVLQALGISVQNETIGGAVNLVEFAVVMLAQLFCIVLMARKGMMDDNAFAEADCYPWKHYLVQGALGGVAASVVVCVLQCATGAVWVGMGVPAILLVFAAQLLLTVPLTTVLVLLLTYASFRYAKRRRAGTEEE</sequence>
<feature type="transmembrane region" description="Helical" evidence="1">
    <location>
        <begin position="52"/>
        <end position="73"/>
    </location>
</feature>
<evidence type="ECO:0000313" key="3">
    <source>
        <dbReference type="Proteomes" id="UP000606499"/>
    </source>
</evidence>
<name>A0A923RY06_9FIRM</name>
<evidence type="ECO:0000313" key="2">
    <source>
        <dbReference type="EMBL" id="MBC5724875.1"/>
    </source>
</evidence>
<feature type="transmembrane region" description="Helical" evidence="1">
    <location>
        <begin position="20"/>
        <end position="40"/>
    </location>
</feature>
<dbReference type="InterPro" id="IPR046664">
    <property type="entry name" value="DUF6773"/>
</dbReference>
<keyword evidence="1" id="KW-0472">Membrane</keyword>
<dbReference type="EMBL" id="JACOPL010000004">
    <property type="protein sequence ID" value="MBC5724875.1"/>
    <property type="molecule type" value="Genomic_DNA"/>
</dbReference>
<dbReference type="RefSeq" id="WP_147573829.1">
    <property type="nucleotide sequence ID" value="NZ_JACOPL010000004.1"/>
</dbReference>
<dbReference type="AlphaFoldDB" id="A0A923RY06"/>
<keyword evidence="1" id="KW-1133">Transmembrane helix</keyword>